<organism evidence="1">
    <name type="scientific">uncultured Sulfurovum sp</name>
    <dbReference type="NCBI Taxonomy" id="269237"/>
    <lineage>
        <taxon>Bacteria</taxon>
        <taxon>Pseudomonadati</taxon>
        <taxon>Campylobacterota</taxon>
        <taxon>Epsilonproteobacteria</taxon>
        <taxon>Campylobacterales</taxon>
        <taxon>Sulfurovaceae</taxon>
        <taxon>Sulfurovum</taxon>
        <taxon>environmental samples</taxon>
    </lineage>
</organism>
<dbReference type="EMBL" id="CACVAX010000017">
    <property type="protein sequence ID" value="CAA6807511.1"/>
    <property type="molecule type" value="Genomic_DNA"/>
</dbReference>
<evidence type="ECO:0000313" key="1">
    <source>
        <dbReference type="EMBL" id="CAA6807511.1"/>
    </source>
</evidence>
<name>A0A6S6SY96_9BACT</name>
<sequence length="243" mass="28282">MENFYLVIIAVLGLVVYFFRSKHFTQMKGAAIKSKFTAYDDLMHGYLTLIKLLYHDDHKNDLNQIVKKIITKRADGRYVSLDSEGNYQFNTLSFSLDSFYDLIKTTQKKEINLMLELDDKLTLQDLNGFLQNCLGNKISNNSFLQTHLKENTFIYKKILLAYQKELNKEFIQLSILHDGFGSYYVLVFHLNQEKVIEKSVKEIGLKYEKLSLENNFNLKDNNEENFVPTTISNANLKLSGEKT</sequence>
<protein>
    <submittedName>
        <fullName evidence="1">Uncharacterized protein</fullName>
    </submittedName>
</protein>
<accession>A0A6S6SY96</accession>
<proteinExistence type="predicted"/>
<reference evidence="1" key="1">
    <citation type="submission" date="2020-01" db="EMBL/GenBank/DDBJ databases">
        <authorList>
            <person name="Meier V. D."/>
            <person name="Meier V D."/>
        </authorList>
    </citation>
    <scope>NUCLEOTIDE SEQUENCE</scope>
    <source>
        <strain evidence="1">HLG_WM_MAG_04</strain>
    </source>
</reference>
<gene>
    <name evidence="1" type="ORF">HELGO_WM36972</name>
</gene>
<dbReference type="AlphaFoldDB" id="A0A6S6SY96"/>